<keyword evidence="4" id="KW-1185">Reference proteome</keyword>
<reference evidence="3 4" key="1">
    <citation type="journal article" date="2019" name="Nat. Ecol. Evol.">
        <title>Megaphylogeny resolves global patterns of mushroom evolution.</title>
        <authorList>
            <person name="Varga T."/>
            <person name="Krizsan K."/>
            <person name="Foldi C."/>
            <person name="Dima B."/>
            <person name="Sanchez-Garcia M."/>
            <person name="Sanchez-Ramirez S."/>
            <person name="Szollosi G.J."/>
            <person name="Szarkandi J.G."/>
            <person name="Papp V."/>
            <person name="Albert L."/>
            <person name="Andreopoulos W."/>
            <person name="Angelini C."/>
            <person name="Antonin V."/>
            <person name="Barry K.W."/>
            <person name="Bougher N.L."/>
            <person name="Buchanan P."/>
            <person name="Buyck B."/>
            <person name="Bense V."/>
            <person name="Catcheside P."/>
            <person name="Chovatia M."/>
            <person name="Cooper J."/>
            <person name="Damon W."/>
            <person name="Desjardin D."/>
            <person name="Finy P."/>
            <person name="Geml J."/>
            <person name="Haridas S."/>
            <person name="Hughes K."/>
            <person name="Justo A."/>
            <person name="Karasinski D."/>
            <person name="Kautmanova I."/>
            <person name="Kiss B."/>
            <person name="Kocsube S."/>
            <person name="Kotiranta H."/>
            <person name="LaButti K.M."/>
            <person name="Lechner B.E."/>
            <person name="Liimatainen K."/>
            <person name="Lipzen A."/>
            <person name="Lukacs Z."/>
            <person name="Mihaltcheva S."/>
            <person name="Morgado L.N."/>
            <person name="Niskanen T."/>
            <person name="Noordeloos M.E."/>
            <person name="Ohm R.A."/>
            <person name="Ortiz-Santana B."/>
            <person name="Ovrebo C."/>
            <person name="Racz N."/>
            <person name="Riley R."/>
            <person name="Savchenko A."/>
            <person name="Shiryaev A."/>
            <person name="Soop K."/>
            <person name="Spirin V."/>
            <person name="Szebenyi C."/>
            <person name="Tomsovsky M."/>
            <person name="Tulloss R.E."/>
            <person name="Uehling J."/>
            <person name="Grigoriev I.V."/>
            <person name="Vagvolgyi C."/>
            <person name="Papp T."/>
            <person name="Martin F.M."/>
            <person name="Miettinen O."/>
            <person name="Hibbett D.S."/>
            <person name="Nagy L.G."/>
        </authorList>
    </citation>
    <scope>NUCLEOTIDE SEQUENCE [LARGE SCALE GENOMIC DNA]</scope>
    <source>
        <strain evidence="3 4">CBS 962.96</strain>
    </source>
</reference>
<dbReference type="PROSITE" id="PS50882">
    <property type="entry name" value="YTH"/>
    <property type="match status" value="2"/>
</dbReference>
<dbReference type="EMBL" id="ML179084">
    <property type="protein sequence ID" value="THV01827.1"/>
    <property type="molecule type" value="Genomic_DNA"/>
</dbReference>
<dbReference type="Gene3D" id="3.10.590.10">
    <property type="entry name" value="ph1033 like domains"/>
    <property type="match status" value="2"/>
</dbReference>
<dbReference type="CDD" id="cd21134">
    <property type="entry name" value="YTH"/>
    <property type="match status" value="2"/>
</dbReference>
<dbReference type="InterPro" id="IPR045168">
    <property type="entry name" value="YTH_prot"/>
</dbReference>
<dbReference type="GO" id="GO:0005654">
    <property type="term" value="C:nucleoplasm"/>
    <property type="evidence" value="ECO:0007669"/>
    <property type="project" value="TreeGrafter"/>
</dbReference>
<dbReference type="GO" id="GO:0003729">
    <property type="term" value="F:mRNA binding"/>
    <property type="evidence" value="ECO:0007669"/>
    <property type="project" value="TreeGrafter"/>
</dbReference>
<protein>
    <recommendedName>
        <fullName evidence="2">YTH domain-containing protein</fullName>
    </recommendedName>
</protein>
<name>A0A4S8MGQ6_DENBC</name>
<dbReference type="PANTHER" id="PTHR12357">
    <property type="entry name" value="YTH YT521-B HOMOLOGY DOMAIN-CONTAINING"/>
    <property type="match status" value="1"/>
</dbReference>
<feature type="domain" description="YTH" evidence="2">
    <location>
        <begin position="138"/>
        <end position="270"/>
    </location>
</feature>
<dbReference type="Proteomes" id="UP000297245">
    <property type="component" value="Unassembled WGS sequence"/>
</dbReference>
<feature type="region of interest" description="Disordered" evidence="1">
    <location>
        <begin position="339"/>
        <end position="407"/>
    </location>
</feature>
<feature type="compositionally biased region" description="Basic and acidic residues" evidence="1">
    <location>
        <begin position="75"/>
        <end position="86"/>
    </location>
</feature>
<dbReference type="Pfam" id="PF25701">
    <property type="entry name" value="RRM_YTH1"/>
    <property type="match status" value="1"/>
</dbReference>
<feature type="region of interest" description="Disordered" evidence="1">
    <location>
        <begin position="75"/>
        <end position="125"/>
    </location>
</feature>
<feature type="compositionally biased region" description="Basic and acidic residues" evidence="1">
    <location>
        <begin position="364"/>
        <end position="377"/>
    </location>
</feature>
<dbReference type="AlphaFoldDB" id="A0A4S8MGQ6"/>
<feature type="region of interest" description="Disordered" evidence="1">
    <location>
        <begin position="277"/>
        <end position="307"/>
    </location>
</feature>
<organism evidence="3 4">
    <name type="scientific">Dendrothele bispora (strain CBS 962.96)</name>
    <dbReference type="NCBI Taxonomy" id="1314807"/>
    <lineage>
        <taxon>Eukaryota</taxon>
        <taxon>Fungi</taxon>
        <taxon>Dikarya</taxon>
        <taxon>Basidiomycota</taxon>
        <taxon>Agaricomycotina</taxon>
        <taxon>Agaricomycetes</taxon>
        <taxon>Agaricomycetidae</taxon>
        <taxon>Agaricales</taxon>
        <taxon>Agaricales incertae sedis</taxon>
        <taxon>Dendrothele</taxon>
    </lineage>
</organism>
<dbReference type="OrthoDB" id="6103986at2759"/>
<evidence type="ECO:0000256" key="1">
    <source>
        <dbReference type="SAM" id="MobiDB-lite"/>
    </source>
</evidence>
<evidence type="ECO:0000313" key="4">
    <source>
        <dbReference type="Proteomes" id="UP000297245"/>
    </source>
</evidence>
<dbReference type="GO" id="GO:0000398">
    <property type="term" value="P:mRNA splicing, via spliceosome"/>
    <property type="evidence" value="ECO:0007669"/>
    <property type="project" value="TreeGrafter"/>
</dbReference>
<evidence type="ECO:0000259" key="2">
    <source>
        <dbReference type="PROSITE" id="PS50882"/>
    </source>
</evidence>
<gene>
    <name evidence="3" type="ORF">K435DRAFT_925178</name>
</gene>
<feature type="region of interest" description="Disordered" evidence="1">
    <location>
        <begin position="224"/>
        <end position="250"/>
    </location>
</feature>
<feature type="domain" description="YTH" evidence="2">
    <location>
        <begin position="339"/>
        <end position="476"/>
    </location>
</feature>
<accession>A0A4S8MGQ6</accession>
<dbReference type="InterPro" id="IPR007275">
    <property type="entry name" value="YTH_domain"/>
</dbReference>
<dbReference type="PANTHER" id="PTHR12357:SF3">
    <property type="entry name" value="YTH DOMAIN-CONTAINING PROTEIN 1"/>
    <property type="match status" value="1"/>
</dbReference>
<dbReference type="InterPro" id="IPR057720">
    <property type="entry name" value="RRM_YTH1"/>
</dbReference>
<evidence type="ECO:0000313" key="3">
    <source>
        <dbReference type="EMBL" id="THV01827.1"/>
    </source>
</evidence>
<proteinExistence type="predicted"/>
<feature type="compositionally biased region" description="Low complexity" evidence="1">
    <location>
        <begin position="96"/>
        <end position="109"/>
    </location>
</feature>
<feature type="compositionally biased region" description="Acidic residues" evidence="1">
    <location>
        <begin position="383"/>
        <end position="395"/>
    </location>
</feature>
<dbReference type="GO" id="GO:1990247">
    <property type="term" value="F:N6-methyladenosine-containing RNA reader activity"/>
    <property type="evidence" value="ECO:0007669"/>
    <property type="project" value="TreeGrafter"/>
</dbReference>
<dbReference type="Pfam" id="PF04146">
    <property type="entry name" value="YTH"/>
    <property type="match status" value="1"/>
</dbReference>
<dbReference type="GO" id="GO:0000381">
    <property type="term" value="P:regulation of alternative mRNA splicing, via spliceosome"/>
    <property type="evidence" value="ECO:0007669"/>
    <property type="project" value="TreeGrafter"/>
</dbReference>
<sequence length="494" mass="54510">MTGVMSIFLISRSSCALVNFENEQYLQVAIDRFNGVSLRPHDLRCPRLVCRVRKDSNLKAGVGGQRGVGMHAKWVKDQKGKEKPVESSDQSDLDDSSSAATTPSISFSSNDERVNRGAGSRSSYATSNSSVLSRYFPKRYFILKSLSQFNLDLSVQKGLWATQKHNEGILDQAFRTSKEVYIIFGVNKSGEFYGYARMVGPVRQGEQQVSWASWADSSVSRSSRGVSLSPVTTDPIPEEPVATPSCVPGSIGTGIGSPPARTYFPANEHWLVEDSHRPVSNLGDASPEQSLLSGSGPAPPPAEVDSASLNDVNANVQSTPAELGEQHKQITLKTPTTKFSLDQHKMPQKSPFELSSEAPLRVRRYGDESEKGEEGRQLKSVAEEEEQGNESECEEGQGKQQQKERVESILVEGIGGERKDETWGESFKVEWICTERLPFYRIRHIRNPWNHDKEIKVSRDGTELESSVGQQLIDEWAKLAVEANQQPGTMAASS</sequence>